<dbReference type="SMART" id="SM00825">
    <property type="entry name" value="PKS_KS"/>
    <property type="match status" value="1"/>
</dbReference>
<dbReference type="UniPathway" id="UPA00094"/>
<protein>
    <submittedName>
        <fullName evidence="7">Polyketide synthase, type I</fullName>
        <ecNumber evidence="7">5.1.1.11</ecNumber>
    </submittedName>
</protein>
<reference evidence="7" key="1">
    <citation type="journal article" date="2011" name="J. Bacteriol.">
        <title>Genome Sequence of an Erwinia amylovora Strain with Pathogenicity Restricted to Rubus Plants.</title>
        <authorList>
            <person name="Powney R."/>
            <person name="Smits T.H."/>
            <person name="Sawbridge T."/>
            <person name="Frey B."/>
            <person name="Blom J."/>
            <person name="Frey J.E."/>
            <person name="Plummer K.M."/>
            <person name="Beer S.V."/>
            <person name="Luck J."/>
            <person name="Duffy B."/>
            <person name="Rodoni B."/>
        </authorList>
    </citation>
    <scope>NUCLEOTIDE SEQUENCE</scope>
    <source>
        <strain evidence="7">ATCC BAA-2158</strain>
    </source>
</reference>
<dbReference type="GO" id="GO:0006633">
    <property type="term" value="P:fatty acid biosynthetic process"/>
    <property type="evidence" value="ECO:0007669"/>
    <property type="project" value="UniProtKB-UniPathway"/>
</dbReference>
<dbReference type="InterPro" id="IPR036736">
    <property type="entry name" value="ACP-like_sf"/>
</dbReference>
<feature type="domain" description="Carrier" evidence="5">
    <location>
        <begin position="547"/>
        <end position="623"/>
    </location>
</feature>
<dbReference type="PANTHER" id="PTHR43775:SF37">
    <property type="entry name" value="SI:DKEY-61P9.11"/>
    <property type="match status" value="1"/>
</dbReference>
<dbReference type="InterPro" id="IPR009081">
    <property type="entry name" value="PP-bd_ACP"/>
</dbReference>
<dbReference type="CDD" id="cd00833">
    <property type="entry name" value="PKS"/>
    <property type="match status" value="1"/>
</dbReference>
<name>E5B8A4_ERWAM</name>
<dbReference type="GO" id="GO:0071770">
    <property type="term" value="P:DIM/DIP cell wall layer assembly"/>
    <property type="evidence" value="ECO:0007669"/>
    <property type="project" value="TreeGrafter"/>
</dbReference>
<dbReference type="PROSITE" id="PS50075">
    <property type="entry name" value="CARRIER"/>
    <property type="match status" value="1"/>
</dbReference>
<dbReference type="AlphaFoldDB" id="E5B8A4"/>
<dbReference type="InterPro" id="IPR016039">
    <property type="entry name" value="Thiolase-like"/>
</dbReference>
<dbReference type="SUPFAM" id="SSF47336">
    <property type="entry name" value="ACP-like"/>
    <property type="match status" value="1"/>
</dbReference>
<gene>
    <name evidence="7" type="primary">epoB</name>
    <name evidence="7" type="ORF">EAIL5_2889</name>
</gene>
<dbReference type="Pfam" id="PF00550">
    <property type="entry name" value="PP-binding"/>
    <property type="match status" value="1"/>
</dbReference>
<organism evidence="7">
    <name type="scientific">Erwinia amylovora ATCC BAA-2158</name>
    <dbReference type="NCBI Taxonomy" id="889211"/>
    <lineage>
        <taxon>Bacteria</taxon>
        <taxon>Pseudomonadati</taxon>
        <taxon>Pseudomonadota</taxon>
        <taxon>Gammaproteobacteria</taxon>
        <taxon>Enterobacterales</taxon>
        <taxon>Erwiniaceae</taxon>
        <taxon>Erwinia</taxon>
    </lineage>
</organism>
<proteinExistence type="predicted"/>
<dbReference type="EC" id="5.1.1.11" evidence="7"/>
<dbReference type="GO" id="GO:0005737">
    <property type="term" value="C:cytoplasm"/>
    <property type="evidence" value="ECO:0007669"/>
    <property type="project" value="TreeGrafter"/>
</dbReference>
<dbReference type="InterPro" id="IPR050091">
    <property type="entry name" value="PKS_NRPS_Biosynth_Enz"/>
</dbReference>
<keyword evidence="3" id="KW-0597">Phosphoprotein</keyword>
<evidence type="ECO:0000256" key="1">
    <source>
        <dbReference type="ARBA" id="ARBA00005194"/>
    </source>
</evidence>
<evidence type="ECO:0000313" key="7">
    <source>
        <dbReference type="EMBL" id="CBX81709.1"/>
    </source>
</evidence>
<keyword evidence="2" id="KW-0596">Phosphopantetheine</keyword>
<dbReference type="Pfam" id="PF02801">
    <property type="entry name" value="Ketoacyl-synt_C"/>
    <property type="match status" value="1"/>
</dbReference>
<evidence type="ECO:0000256" key="2">
    <source>
        <dbReference type="ARBA" id="ARBA00022450"/>
    </source>
</evidence>
<evidence type="ECO:0000259" key="5">
    <source>
        <dbReference type="PROSITE" id="PS50075"/>
    </source>
</evidence>
<evidence type="ECO:0000259" key="6">
    <source>
        <dbReference type="PROSITE" id="PS52004"/>
    </source>
</evidence>
<dbReference type="InterPro" id="IPR020841">
    <property type="entry name" value="PKS_Beta-ketoAc_synthase_dom"/>
</dbReference>
<dbReference type="GO" id="GO:0004312">
    <property type="term" value="F:fatty acid synthase activity"/>
    <property type="evidence" value="ECO:0007669"/>
    <property type="project" value="TreeGrafter"/>
</dbReference>
<dbReference type="GO" id="GO:0004315">
    <property type="term" value="F:3-oxoacyl-[acyl-carrier-protein] synthase activity"/>
    <property type="evidence" value="ECO:0007669"/>
    <property type="project" value="InterPro"/>
</dbReference>
<dbReference type="Gene3D" id="3.40.47.10">
    <property type="match status" value="1"/>
</dbReference>
<keyword evidence="4" id="KW-0808">Transferase</keyword>
<dbReference type="GO" id="GO:0047462">
    <property type="term" value="F:phenylalanine racemase (ATP-hydrolyzing) activity"/>
    <property type="evidence" value="ECO:0007669"/>
    <property type="project" value="UniProtKB-EC"/>
</dbReference>
<evidence type="ECO:0000256" key="3">
    <source>
        <dbReference type="ARBA" id="ARBA00022553"/>
    </source>
</evidence>
<dbReference type="Gene3D" id="1.10.1200.10">
    <property type="entry name" value="ACP-like"/>
    <property type="match status" value="1"/>
</dbReference>
<dbReference type="SUPFAM" id="SSF53901">
    <property type="entry name" value="Thiolase-like"/>
    <property type="match status" value="1"/>
</dbReference>
<dbReference type="InterPro" id="IPR014031">
    <property type="entry name" value="Ketoacyl_synth_C"/>
</dbReference>
<dbReference type="InterPro" id="IPR014030">
    <property type="entry name" value="Ketoacyl_synth_N"/>
</dbReference>
<feature type="domain" description="Ketosynthase family 3 (KS3)" evidence="6">
    <location>
        <begin position="2"/>
        <end position="409"/>
    </location>
</feature>
<dbReference type="InterPro" id="IPR018201">
    <property type="entry name" value="Ketoacyl_synth_AS"/>
</dbReference>
<keyword evidence="7" id="KW-0413">Isomerase</keyword>
<dbReference type="GO" id="GO:0005886">
    <property type="term" value="C:plasma membrane"/>
    <property type="evidence" value="ECO:0007669"/>
    <property type="project" value="TreeGrafter"/>
</dbReference>
<dbReference type="PANTHER" id="PTHR43775">
    <property type="entry name" value="FATTY ACID SYNTHASE"/>
    <property type="match status" value="1"/>
</dbReference>
<dbReference type="PROSITE" id="PS52004">
    <property type="entry name" value="KS3_2"/>
    <property type="match status" value="1"/>
</dbReference>
<sequence length="641" mass="69313">MTMDIAITGMSVRLPASDTPWQLHHLLAGAESAIRRFDAGGPGLIGARGIIDRHDWFDTQRFRLAEAEARRLDPQHRLALEEAVKALECAGYGDVIGCETLECGVFASCSANQVHWWSCLEKDADNAIARYNVLLANDKDFLATRIAWHLDLTGPAMTVQSGCSSGLAALHQACQALRLEECPIALVAGVSLTLPVEEASPISEGMIFSPSGHCHPYMDCADGTVGGTGAVVLVLQPLEQALQEGAPCWGVIKGSAMNNDGRKKVSFTAPGIDRQIAVMQRALRRARVAPDDIGYIEGHGTGTKMGDAIELAALTEVYGQRKAPPSLGSIKSNIGHLDAASGLAGVAKCLLSLHNQTIYPQPQPVDISLKGTSHFPLQSSPVPWTESPRLSAVTSLGVGGTNVHAVLASAPLRVMEHIAGPFLMPLAAPTEQRLRELARQLFEATEFMEPETLPYSAWTLQQRYRSGQHRCRCDLKVQNWCHWQMQLQQIITGKPLAEMHCLVPPPVLDGSLGLHQIALPATPLDSRCINSLYEAPRNEGTQPKTASCAEEPETLIIAEWQKCLGLRDKPGGSTHFFEEGGNSLLSIQLVQALKQQGIATVGIADIYAAPQLGDFVRRLRRKSSEETNSVQSEATDHFEGI</sequence>
<dbReference type="Pfam" id="PF00109">
    <property type="entry name" value="ketoacyl-synt"/>
    <property type="match status" value="1"/>
</dbReference>
<comment type="pathway">
    <text evidence="1">Lipid metabolism; fatty acid biosynthesis.</text>
</comment>
<evidence type="ECO:0000256" key="4">
    <source>
        <dbReference type="ARBA" id="ARBA00022679"/>
    </source>
</evidence>
<dbReference type="PROSITE" id="PS00606">
    <property type="entry name" value="KS3_1"/>
    <property type="match status" value="1"/>
</dbReference>
<accession>E5B8A4</accession>
<dbReference type="EMBL" id="FR719195">
    <property type="protein sequence ID" value="CBX81709.1"/>
    <property type="molecule type" value="Genomic_DNA"/>
</dbReference>